<evidence type="ECO:0000313" key="7">
    <source>
        <dbReference type="Proteomes" id="UP000249590"/>
    </source>
</evidence>
<evidence type="ECO:0000256" key="3">
    <source>
        <dbReference type="ARBA" id="ARBA00023125"/>
    </source>
</evidence>
<evidence type="ECO:0000256" key="2">
    <source>
        <dbReference type="ARBA" id="ARBA00023015"/>
    </source>
</evidence>
<organism evidence="6 7">
    <name type="scientific">Acuticoccus sediminis</name>
    <dbReference type="NCBI Taxonomy" id="2184697"/>
    <lineage>
        <taxon>Bacteria</taxon>
        <taxon>Pseudomonadati</taxon>
        <taxon>Pseudomonadota</taxon>
        <taxon>Alphaproteobacteria</taxon>
        <taxon>Hyphomicrobiales</taxon>
        <taxon>Amorphaceae</taxon>
        <taxon>Acuticoccus</taxon>
    </lineage>
</organism>
<evidence type="ECO:0000313" key="6">
    <source>
        <dbReference type="EMBL" id="RAH96783.1"/>
    </source>
</evidence>
<evidence type="ECO:0000256" key="1">
    <source>
        <dbReference type="ARBA" id="ARBA00009437"/>
    </source>
</evidence>
<gene>
    <name evidence="6" type="ORF">DLJ53_31465</name>
</gene>
<dbReference type="InterPro" id="IPR036388">
    <property type="entry name" value="WH-like_DNA-bd_sf"/>
</dbReference>
<feature type="domain" description="HTH lysR-type" evidence="5">
    <location>
        <begin position="1"/>
        <end position="61"/>
    </location>
</feature>
<dbReference type="PANTHER" id="PTHR30537">
    <property type="entry name" value="HTH-TYPE TRANSCRIPTIONAL REGULATOR"/>
    <property type="match status" value="1"/>
</dbReference>
<dbReference type="RefSeq" id="WP_111352305.1">
    <property type="nucleotide sequence ID" value="NZ_QHHQ01000011.1"/>
</dbReference>
<dbReference type="AlphaFoldDB" id="A0A8B2NMT2"/>
<accession>A0A8B2NMT2</accession>
<evidence type="ECO:0000256" key="4">
    <source>
        <dbReference type="ARBA" id="ARBA00023163"/>
    </source>
</evidence>
<dbReference type="SUPFAM" id="SSF46785">
    <property type="entry name" value="Winged helix' DNA-binding domain"/>
    <property type="match status" value="1"/>
</dbReference>
<keyword evidence="3" id="KW-0238">DNA-binding</keyword>
<dbReference type="GO" id="GO:0043565">
    <property type="term" value="F:sequence-specific DNA binding"/>
    <property type="evidence" value="ECO:0007669"/>
    <property type="project" value="TreeGrafter"/>
</dbReference>
<sequence>MTLPSLVALQAFEAVSRHGSVSAAADELCVTPGAVSRNLKLLEATYGERLVERVGRGIALTARGRMLAEGLRPGFEQIRRASAETARAARCTVLRLRSYTTFATRWLLPRLAAFQVANPDIEVQLTMASLWTELAGLDAAIRLGEGDWGLESHPLIANILAPVAAPRIAERHRGDIAGLLTHPLLSTPHRPDDWTIWLTAAGVHDTSGLRFISMESSAIAYEAAIAGRGVALAQLALVGDDLATGRLVRPLDLEVDRGQHTYRLVWDAANPKADALQRLTASLTGPSRAPRPVDDDPA</sequence>
<dbReference type="InterPro" id="IPR036390">
    <property type="entry name" value="WH_DNA-bd_sf"/>
</dbReference>
<dbReference type="PANTHER" id="PTHR30537:SF74">
    <property type="entry name" value="HTH-TYPE TRANSCRIPTIONAL REGULATOR TRPI"/>
    <property type="match status" value="1"/>
</dbReference>
<comment type="caution">
    <text evidence="6">The sequence shown here is derived from an EMBL/GenBank/DDBJ whole genome shotgun (WGS) entry which is preliminary data.</text>
</comment>
<dbReference type="Gene3D" id="3.40.190.10">
    <property type="entry name" value="Periplasmic binding protein-like II"/>
    <property type="match status" value="2"/>
</dbReference>
<protein>
    <submittedName>
        <fullName evidence="6">LysR family transcriptional regulator</fullName>
    </submittedName>
</protein>
<dbReference type="Pfam" id="PF03466">
    <property type="entry name" value="LysR_substrate"/>
    <property type="match status" value="1"/>
</dbReference>
<keyword evidence="7" id="KW-1185">Reference proteome</keyword>
<dbReference type="InterPro" id="IPR005119">
    <property type="entry name" value="LysR_subst-bd"/>
</dbReference>
<keyword evidence="4" id="KW-0804">Transcription</keyword>
<dbReference type="OrthoDB" id="9813056at2"/>
<dbReference type="CDD" id="cd08432">
    <property type="entry name" value="PBP2_GcdR_TrpI_HvrB_AmpR_like"/>
    <property type="match status" value="1"/>
</dbReference>
<dbReference type="InterPro" id="IPR000847">
    <property type="entry name" value="LysR_HTH_N"/>
</dbReference>
<keyword evidence="2" id="KW-0805">Transcription regulation</keyword>
<proteinExistence type="inferred from homology"/>
<dbReference type="Gene3D" id="1.10.10.10">
    <property type="entry name" value="Winged helix-like DNA-binding domain superfamily/Winged helix DNA-binding domain"/>
    <property type="match status" value="1"/>
</dbReference>
<dbReference type="Proteomes" id="UP000249590">
    <property type="component" value="Unassembled WGS sequence"/>
</dbReference>
<name>A0A8B2NMT2_9HYPH</name>
<dbReference type="PROSITE" id="PS50931">
    <property type="entry name" value="HTH_LYSR"/>
    <property type="match status" value="1"/>
</dbReference>
<dbReference type="GO" id="GO:0003700">
    <property type="term" value="F:DNA-binding transcription factor activity"/>
    <property type="evidence" value="ECO:0007669"/>
    <property type="project" value="InterPro"/>
</dbReference>
<dbReference type="Pfam" id="PF00126">
    <property type="entry name" value="HTH_1"/>
    <property type="match status" value="1"/>
</dbReference>
<evidence type="ECO:0000259" key="5">
    <source>
        <dbReference type="PROSITE" id="PS50931"/>
    </source>
</evidence>
<dbReference type="SUPFAM" id="SSF53850">
    <property type="entry name" value="Periplasmic binding protein-like II"/>
    <property type="match status" value="1"/>
</dbReference>
<comment type="similarity">
    <text evidence="1">Belongs to the LysR transcriptional regulatory family.</text>
</comment>
<dbReference type="EMBL" id="QHHQ01000011">
    <property type="protein sequence ID" value="RAH96783.1"/>
    <property type="molecule type" value="Genomic_DNA"/>
</dbReference>
<reference evidence="6 7" key="1">
    <citation type="submission" date="2018-05" db="EMBL/GenBank/DDBJ databases">
        <title>Acuticoccus sediminis sp. nov., isolated from deep-sea sediment of Indian Ocean.</title>
        <authorList>
            <person name="Liu X."/>
            <person name="Lai Q."/>
            <person name="Du Y."/>
            <person name="Sun F."/>
            <person name="Zhang X."/>
            <person name="Wang S."/>
            <person name="Shao Z."/>
        </authorList>
    </citation>
    <scope>NUCLEOTIDE SEQUENCE [LARGE SCALE GENOMIC DNA]</scope>
    <source>
        <strain evidence="6 7">PTG4-2</strain>
    </source>
</reference>
<dbReference type="InterPro" id="IPR058163">
    <property type="entry name" value="LysR-type_TF_proteobact-type"/>
</dbReference>
<dbReference type="GO" id="GO:0006351">
    <property type="term" value="P:DNA-templated transcription"/>
    <property type="evidence" value="ECO:0007669"/>
    <property type="project" value="TreeGrafter"/>
</dbReference>